<name>A0ABW7I9N8_9RHOB</name>
<evidence type="ECO:0000256" key="1">
    <source>
        <dbReference type="SAM" id="Phobius"/>
    </source>
</evidence>
<protein>
    <submittedName>
        <fullName evidence="2">Uncharacterized protein</fullName>
    </submittedName>
</protein>
<proteinExistence type="predicted"/>
<dbReference type="RefSeq" id="WP_377172393.1">
    <property type="nucleotide sequence ID" value="NZ_JBHTJC010000003.1"/>
</dbReference>
<keyword evidence="1" id="KW-1133">Transmembrane helix</keyword>
<dbReference type="Proteomes" id="UP001607157">
    <property type="component" value="Unassembled WGS sequence"/>
</dbReference>
<keyword evidence="1" id="KW-0472">Membrane</keyword>
<dbReference type="EMBL" id="JBIHMM010000003">
    <property type="protein sequence ID" value="MFH0254902.1"/>
    <property type="molecule type" value="Genomic_DNA"/>
</dbReference>
<keyword evidence="1" id="KW-0812">Transmembrane</keyword>
<organism evidence="2 3">
    <name type="scientific">Roseovarius aquimarinus</name>
    <dbReference type="NCBI Taxonomy" id="1229156"/>
    <lineage>
        <taxon>Bacteria</taxon>
        <taxon>Pseudomonadati</taxon>
        <taxon>Pseudomonadota</taxon>
        <taxon>Alphaproteobacteria</taxon>
        <taxon>Rhodobacterales</taxon>
        <taxon>Roseobacteraceae</taxon>
        <taxon>Roseovarius</taxon>
    </lineage>
</organism>
<accession>A0ABW7I9N8</accession>
<gene>
    <name evidence="2" type="ORF">ACGRVM_13430</name>
</gene>
<feature type="transmembrane region" description="Helical" evidence="1">
    <location>
        <begin position="162"/>
        <end position="183"/>
    </location>
</feature>
<keyword evidence="3" id="KW-1185">Reference proteome</keyword>
<sequence length="184" mass="19233">MSDRIEIKATETGVVRVFSVDIPADRIGGFTARNGSWPLREALGAEALDPAHVEVFDAADLAGVGLAGYLAEGHAIPDDQIEPMRARLAAQEGVLMVVTSRAFQGTAQTLRPRAPLSLVGTFFEPQDPVTFGALPDASARVPEAAPDAPPARKAPSDAAMSGRVATIVLLVLALLVALMVWIAA</sequence>
<reference evidence="2 3" key="1">
    <citation type="submission" date="2024-10" db="EMBL/GenBank/DDBJ databases">
        <authorList>
            <person name="Yang X.-N."/>
        </authorList>
    </citation>
    <scope>NUCLEOTIDE SEQUENCE [LARGE SCALE GENOMIC DNA]</scope>
    <source>
        <strain evidence="2 3">CAU 1059</strain>
    </source>
</reference>
<comment type="caution">
    <text evidence="2">The sequence shown here is derived from an EMBL/GenBank/DDBJ whole genome shotgun (WGS) entry which is preliminary data.</text>
</comment>
<evidence type="ECO:0000313" key="3">
    <source>
        <dbReference type="Proteomes" id="UP001607157"/>
    </source>
</evidence>
<evidence type="ECO:0000313" key="2">
    <source>
        <dbReference type="EMBL" id="MFH0254902.1"/>
    </source>
</evidence>